<gene>
    <name evidence="2" type="ORF">D3272_26660</name>
</gene>
<evidence type="ECO:0000313" key="2">
    <source>
        <dbReference type="EMBL" id="RYB01339.1"/>
    </source>
</evidence>
<keyword evidence="1" id="KW-1133">Transmembrane helix</keyword>
<dbReference type="RefSeq" id="WP_129222281.1">
    <property type="nucleotide sequence ID" value="NZ_QYBC01000047.1"/>
</dbReference>
<name>A0A4Q2R6P3_9HYPH</name>
<protein>
    <submittedName>
        <fullName evidence="2">Uncharacterized protein</fullName>
    </submittedName>
</protein>
<comment type="caution">
    <text evidence="2">The sequence shown here is derived from an EMBL/GenBank/DDBJ whole genome shotgun (WGS) entry which is preliminary data.</text>
</comment>
<dbReference type="Proteomes" id="UP000289411">
    <property type="component" value="Unassembled WGS sequence"/>
</dbReference>
<keyword evidence="1" id="KW-0472">Membrane</keyword>
<evidence type="ECO:0000256" key="1">
    <source>
        <dbReference type="SAM" id="Phobius"/>
    </source>
</evidence>
<feature type="transmembrane region" description="Helical" evidence="1">
    <location>
        <begin position="6"/>
        <end position="32"/>
    </location>
</feature>
<sequence length="68" mass="7379">MGIVIHALFYVLSAVGGVLLTANFAMSVLKLVHKQAEARRLATVLAPVTTYFRLGGIADSDHHHMPHN</sequence>
<organism evidence="2 3">
    <name type="scientific">Lichenibacterium ramalinae</name>
    <dbReference type="NCBI Taxonomy" id="2316527"/>
    <lineage>
        <taxon>Bacteria</taxon>
        <taxon>Pseudomonadati</taxon>
        <taxon>Pseudomonadota</taxon>
        <taxon>Alphaproteobacteria</taxon>
        <taxon>Hyphomicrobiales</taxon>
        <taxon>Lichenihabitantaceae</taxon>
        <taxon>Lichenibacterium</taxon>
    </lineage>
</organism>
<reference evidence="2 3" key="2">
    <citation type="submission" date="2019-02" db="EMBL/GenBank/DDBJ databases">
        <title>'Lichenibacterium ramalinii' gen. nov. sp. nov., 'Lichenibacterium minor' gen. nov. sp. nov.</title>
        <authorList>
            <person name="Pankratov T."/>
        </authorList>
    </citation>
    <scope>NUCLEOTIDE SEQUENCE [LARGE SCALE GENOMIC DNA]</scope>
    <source>
        <strain evidence="2 3">RmlP001</strain>
    </source>
</reference>
<evidence type="ECO:0000313" key="3">
    <source>
        <dbReference type="Proteomes" id="UP000289411"/>
    </source>
</evidence>
<dbReference type="AlphaFoldDB" id="A0A4Q2R6P3"/>
<reference evidence="2 3" key="1">
    <citation type="submission" date="2018-09" db="EMBL/GenBank/DDBJ databases">
        <authorList>
            <person name="Grouzdev D.S."/>
            <person name="Krutkina M.S."/>
        </authorList>
    </citation>
    <scope>NUCLEOTIDE SEQUENCE [LARGE SCALE GENOMIC DNA]</scope>
    <source>
        <strain evidence="2 3">RmlP001</strain>
    </source>
</reference>
<keyword evidence="3" id="KW-1185">Reference proteome</keyword>
<keyword evidence="1" id="KW-0812">Transmembrane</keyword>
<proteinExistence type="predicted"/>
<dbReference type="EMBL" id="QYBC01000047">
    <property type="protein sequence ID" value="RYB01339.1"/>
    <property type="molecule type" value="Genomic_DNA"/>
</dbReference>
<accession>A0A4Q2R6P3</accession>